<evidence type="ECO:0000256" key="4">
    <source>
        <dbReference type="ARBA" id="ARBA00022989"/>
    </source>
</evidence>
<dbReference type="EMBL" id="AJWZ01000551">
    <property type="protein sequence ID" value="EKC76501.1"/>
    <property type="molecule type" value="Genomic_DNA"/>
</dbReference>
<comment type="subcellular location">
    <subcellularLocation>
        <location evidence="1">Membrane</location>
        <topology evidence="1">Multi-pass membrane protein</topology>
    </subcellularLocation>
</comment>
<evidence type="ECO:0000313" key="7">
    <source>
        <dbReference type="EMBL" id="EKC76501.1"/>
    </source>
</evidence>
<evidence type="ECO:0000256" key="5">
    <source>
        <dbReference type="ARBA" id="ARBA00023136"/>
    </source>
</evidence>
<accession>K1UY62</accession>
<dbReference type="AlphaFoldDB" id="K1UY62"/>
<comment type="similarity">
    <text evidence="2">Belongs to the TspO/BZRP family.</text>
</comment>
<dbReference type="Pfam" id="PF03073">
    <property type="entry name" value="TspO_MBR"/>
    <property type="match status" value="1"/>
</dbReference>
<dbReference type="Gene3D" id="1.20.1260.100">
    <property type="entry name" value="TspO/MBR protein"/>
    <property type="match status" value="1"/>
</dbReference>
<sequence length="61" mass="6892">MQFSDKFHNIHWKNLITAVAIPLAVGGLSAWITKDGMKAFETVNQPPLTPPMWLFPVVWSI</sequence>
<dbReference type="InterPro" id="IPR004307">
    <property type="entry name" value="TspO_MBR"/>
</dbReference>
<comment type="caution">
    <text evidence="7">The sequence shown here is derived from an EMBL/GenBank/DDBJ whole genome shotgun (WGS) entry which is preliminary data.</text>
</comment>
<evidence type="ECO:0000256" key="6">
    <source>
        <dbReference type="SAM" id="Phobius"/>
    </source>
</evidence>
<evidence type="ECO:0000256" key="2">
    <source>
        <dbReference type="ARBA" id="ARBA00007524"/>
    </source>
</evidence>
<feature type="non-terminal residue" evidence="7">
    <location>
        <position position="61"/>
    </location>
</feature>
<dbReference type="GO" id="GO:0016020">
    <property type="term" value="C:membrane"/>
    <property type="evidence" value="ECO:0007669"/>
    <property type="project" value="UniProtKB-SubCell"/>
</dbReference>
<gene>
    <name evidence="7" type="ORF">OBE_00808</name>
</gene>
<evidence type="ECO:0000256" key="1">
    <source>
        <dbReference type="ARBA" id="ARBA00004141"/>
    </source>
</evidence>
<organism evidence="7">
    <name type="scientific">human gut metagenome</name>
    <dbReference type="NCBI Taxonomy" id="408170"/>
    <lineage>
        <taxon>unclassified sequences</taxon>
        <taxon>metagenomes</taxon>
        <taxon>organismal metagenomes</taxon>
    </lineage>
</organism>
<reference evidence="7" key="1">
    <citation type="journal article" date="2013" name="Environ. Microbiol.">
        <title>Microbiota from the distal guts of lean and obese adolescents exhibit partial functional redundancy besides clear differences in community structure.</title>
        <authorList>
            <person name="Ferrer M."/>
            <person name="Ruiz A."/>
            <person name="Lanza F."/>
            <person name="Haange S.B."/>
            <person name="Oberbach A."/>
            <person name="Till H."/>
            <person name="Bargiela R."/>
            <person name="Campoy C."/>
            <person name="Segura M.T."/>
            <person name="Richter M."/>
            <person name="von Bergen M."/>
            <person name="Seifert J."/>
            <person name="Suarez A."/>
        </authorList>
    </citation>
    <scope>NUCLEOTIDE SEQUENCE</scope>
</reference>
<protein>
    <submittedName>
        <fullName evidence="7">Uncharacterized protein</fullName>
    </submittedName>
</protein>
<keyword evidence="3 6" id="KW-0812">Transmembrane</keyword>
<feature type="transmembrane region" description="Helical" evidence="6">
    <location>
        <begin position="12"/>
        <end position="32"/>
    </location>
</feature>
<keyword evidence="4 6" id="KW-1133">Transmembrane helix</keyword>
<keyword evidence="5 6" id="KW-0472">Membrane</keyword>
<proteinExistence type="inferred from homology"/>
<evidence type="ECO:0000256" key="3">
    <source>
        <dbReference type="ARBA" id="ARBA00022692"/>
    </source>
</evidence>
<dbReference type="InterPro" id="IPR038330">
    <property type="entry name" value="TspO/MBR-related_sf"/>
</dbReference>
<name>K1UY62_9ZZZZ</name>